<name>A0A2I0ADY5_9ASPA</name>
<dbReference type="InterPro" id="IPR009009">
    <property type="entry name" value="RlpA-like_DPBB"/>
</dbReference>
<dbReference type="PANTHER" id="PTHR47480">
    <property type="entry name" value="EG45-LIKE DOMAIN CONTAINING PROTEIN"/>
    <property type="match status" value="1"/>
</dbReference>
<organism evidence="3 4">
    <name type="scientific">Apostasia shenzhenica</name>
    <dbReference type="NCBI Taxonomy" id="1088818"/>
    <lineage>
        <taxon>Eukaryota</taxon>
        <taxon>Viridiplantae</taxon>
        <taxon>Streptophyta</taxon>
        <taxon>Embryophyta</taxon>
        <taxon>Tracheophyta</taxon>
        <taxon>Spermatophyta</taxon>
        <taxon>Magnoliopsida</taxon>
        <taxon>Liliopsida</taxon>
        <taxon>Asparagales</taxon>
        <taxon>Orchidaceae</taxon>
        <taxon>Apostasioideae</taxon>
        <taxon>Apostasia</taxon>
    </lineage>
</organism>
<dbReference type="PANTHER" id="PTHR47480:SF1">
    <property type="entry name" value="EG45-LIKE DOMAIN CONTAINING PROTEIN 1"/>
    <property type="match status" value="1"/>
</dbReference>
<feature type="signal peptide" evidence="1">
    <location>
        <begin position="1"/>
        <end position="32"/>
    </location>
</feature>
<dbReference type="STRING" id="1088818.A0A2I0ADY5"/>
<dbReference type="Proteomes" id="UP000236161">
    <property type="component" value="Unassembled WGS sequence"/>
</dbReference>
<reference evidence="3 4" key="1">
    <citation type="journal article" date="2017" name="Nature">
        <title>The Apostasia genome and the evolution of orchids.</title>
        <authorList>
            <person name="Zhang G.Q."/>
            <person name="Liu K.W."/>
            <person name="Li Z."/>
            <person name="Lohaus R."/>
            <person name="Hsiao Y.Y."/>
            <person name="Niu S.C."/>
            <person name="Wang J.Y."/>
            <person name="Lin Y.C."/>
            <person name="Xu Q."/>
            <person name="Chen L.J."/>
            <person name="Yoshida K."/>
            <person name="Fujiwara S."/>
            <person name="Wang Z.W."/>
            <person name="Zhang Y.Q."/>
            <person name="Mitsuda N."/>
            <person name="Wang M."/>
            <person name="Liu G.H."/>
            <person name="Pecoraro L."/>
            <person name="Huang H.X."/>
            <person name="Xiao X.J."/>
            <person name="Lin M."/>
            <person name="Wu X.Y."/>
            <person name="Wu W.L."/>
            <person name="Chen Y.Y."/>
            <person name="Chang S.B."/>
            <person name="Sakamoto S."/>
            <person name="Ohme-Takagi M."/>
            <person name="Yagi M."/>
            <person name="Zeng S.J."/>
            <person name="Shen C.Y."/>
            <person name="Yeh C.M."/>
            <person name="Luo Y.B."/>
            <person name="Tsai W.C."/>
            <person name="Van de Peer Y."/>
            <person name="Liu Z.J."/>
        </authorList>
    </citation>
    <scope>NUCLEOTIDE SEQUENCE [LARGE SCALE GENOMIC DNA]</scope>
    <source>
        <strain evidence="4">cv. Shenzhen</strain>
        <tissue evidence="3">Stem</tissue>
    </source>
</reference>
<gene>
    <name evidence="3" type="primary">CjBAp12</name>
    <name evidence="3" type="ORF">AXF42_Ash020691</name>
</gene>
<dbReference type="PROSITE" id="PS50842">
    <property type="entry name" value="EXPANSIN_EG45"/>
    <property type="match status" value="1"/>
</dbReference>
<protein>
    <submittedName>
        <fullName evidence="3">EG45-like domain containing protein</fullName>
    </submittedName>
</protein>
<dbReference type="OrthoDB" id="587249at2759"/>
<keyword evidence="4" id="KW-1185">Reference proteome</keyword>
<proteinExistence type="predicted"/>
<dbReference type="InterPro" id="IPR007112">
    <property type="entry name" value="Expansin/allergen_DPBB_dom"/>
</dbReference>
<feature type="domain" description="Expansin-like EG45" evidence="2">
    <location>
        <begin position="35"/>
        <end position="146"/>
    </location>
</feature>
<dbReference type="Gene3D" id="2.40.40.10">
    <property type="entry name" value="RlpA-like domain"/>
    <property type="match status" value="1"/>
</dbReference>
<dbReference type="InterPro" id="IPR036908">
    <property type="entry name" value="RlpA-like_sf"/>
</dbReference>
<evidence type="ECO:0000313" key="4">
    <source>
        <dbReference type="Proteomes" id="UP000236161"/>
    </source>
</evidence>
<evidence type="ECO:0000313" key="3">
    <source>
        <dbReference type="EMBL" id="PKA53770.1"/>
    </source>
</evidence>
<dbReference type="CDD" id="cd22269">
    <property type="entry name" value="DPBB_EG45-like"/>
    <property type="match status" value="1"/>
</dbReference>
<dbReference type="Pfam" id="PF03330">
    <property type="entry name" value="DPBB_1"/>
    <property type="match status" value="1"/>
</dbReference>
<dbReference type="EMBL" id="KZ451989">
    <property type="protein sequence ID" value="PKA53770.1"/>
    <property type="molecule type" value="Genomic_DNA"/>
</dbReference>
<dbReference type="SUPFAM" id="SSF50685">
    <property type="entry name" value="Barwin-like endoglucanases"/>
    <property type="match status" value="1"/>
</dbReference>
<sequence>MTSAHSRRHRCWRDRRLLSFFFLLLAFRRSAGEVGTAASYRPPYLPTECYGDDPSQIPDNSAFAAAGPGIWDNGAACGRRYLVLCISSATPGACIDGATVEVVVLDRAAGVRSLPTRVGTTLALSQAAFQAIANLSVEEINIELAM</sequence>
<accession>A0A2I0ADY5</accession>
<dbReference type="AlphaFoldDB" id="A0A2I0ADY5"/>
<feature type="chain" id="PRO_5014193036" evidence="1">
    <location>
        <begin position="33"/>
        <end position="146"/>
    </location>
</feature>
<evidence type="ECO:0000256" key="1">
    <source>
        <dbReference type="SAM" id="SignalP"/>
    </source>
</evidence>
<evidence type="ECO:0000259" key="2">
    <source>
        <dbReference type="PROSITE" id="PS50842"/>
    </source>
</evidence>
<keyword evidence="1" id="KW-0732">Signal</keyword>